<proteinExistence type="predicted"/>
<accession>A0A2A2LE11</accession>
<comment type="caution">
    <text evidence="2">The sequence shown here is derived from an EMBL/GenBank/DDBJ whole genome shotgun (WGS) entry which is preliminary data.</text>
</comment>
<evidence type="ECO:0000256" key="1">
    <source>
        <dbReference type="SAM" id="SignalP"/>
    </source>
</evidence>
<evidence type="ECO:0000313" key="3">
    <source>
        <dbReference type="Proteomes" id="UP000218231"/>
    </source>
</evidence>
<name>A0A2A2LE11_9BILA</name>
<dbReference type="Proteomes" id="UP000218231">
    <property type="component" value="Unassembled WGS sequence"/>
</dbReference>
<sequence>MKYSSSGIELLLFVCVFSITFGFKCDLGPSNVIFLLHSTYTISNEYFEEFKMFACSLATSFNMGRGDMAPPPSALPVPPVSQPSQPVPQTPFIPIPVAASSLAPQPPAIAPSSGKKISNSADYYDYEIPSDPPTLKINKTPLRDDEKMRLAIKRSNDFVEHYEYDEDLKKNGSGNGSEKQTRQKRFTGKSVQQCVCNWNNPDPRTFQSPQIRSVHIEREPKPFEIKDMVIERSGSSKILDGKSIGISKMAMLSSIPFGNNQNLLQSLQLTNGVKDGRGMPKDIHKRTSIAALFKNFIQKRDLAYQLGDTNYV</sequence>
<keyword evidence="3" id="KW-1185">Reference proteome</keyword>
<dbReference type="AlphaFoldDB" id="A0A2A2LE11"/>
<feature type="chain" id="PRO_5012449132" evidence="1">
    <location>
        <begin position="23"/>
        <end position="312"/>
    </location>
</feature>
<protein>
    <submittedName>
        <fullName evidence="2">Uncharacterized protein</fullName>
    </submittedName>
</protein>
<organism evidence="2 3">
    <name type="scientific">Diploscapter pachys</name>
    <dbReference type="NCBI Taxonomy" id="2018661"/>
    <lineage>
        <taxon>Eukaryota</taxon>
        <taxon>Metazoa</taxon>
        <taxon>Ecdysozoa</taxon>
        <taxon>Nematoda</taxon>
        <taxon>Chromadorea</taxon>
        <taxon>Rhabditida</taxon>
        <taxon>Rhabditina</taxon>
        <taxon>Rhabditomorpha</taxon>
        <taxon>Rhabditoidea</taxon>
        <taxon>Rhabditidae</taxon>
        <taxon>Diploscapter</taxon>
    </lineage>
</organism>
<reference evidence="2 3" key="1">
    <citation type="journal article" date="2017" name="Curr. Biol.">
        <title>Genome architecture and evolution of a unichromosomal asexual nematode.</title>
        <authorList>
            <person name="Fradin H."/>
            <person name="Zegar C."/>
            <person name="Gutwein M."/>
            <person name="Lucas J."/>
            <person name="Kovtun M."/>
            <person name="Corcoran D."/>
            <person name="Baugh L.R."/>
            <person name="Kiontke K."/>
            <person name="Gunsalus K."/>
            <person name="Fitch D.H."/>
            <person name="Piano F."/>
        </authorList>
    </citation>
    <scope>NUCLEOTIDE SEQUENCE [LARGE SCALE GENOMIC DNA]</scope>
    <source>
        <strain evidence="2">PF1309</strain>
    </source>
</reference>
<gene>
    <name evidence="2" type="ORF">WR25_18284</name>
</gene>
<evidence type="ECO:0000313" key="2">
    <source>
        <dbReference type="EMBL" id="PAV84476.1"/>
    </source>
</evidence>
<dbReference type="EMBL" id="LIAE01006846">
    <property type="protein sequence ID" value="PAV84476.1"/>
    <property type="molecule type" value="Genomic_DNA"/>
</dbReference>
<feature type="signal peptide" evidence="1">
    <location>
        <begin position="1"/>
        <end position="22"/>
    </location>
</feature>
<keyword evidence="1" id="KW-0732">Signal</keyword>